<dbReference type="RefSeq" id="WP_120367193.1">
    <property type="nucleotide sequence ID" value="NZ_RAXZ01000005.1"/>
</dbReference>
<dbReference type="AlphaFoldDB" id="A0A3A8GJJ7"/>
<comment type="caution">
    <text evidence="1">The sequence shown here is derived from an EMBL/GenBank/DDBJ whole genome shotgun (WGS) entry which is preliminary data.</text>
</comment>
<evidence type="ECO:0000313" key="2">
    <source>
        <dbReference type="Proteomes" id="UP000281084"/>
    </source>
</evidence>
<dbReference type="Gene3D" id="3.30.565.40">
    <property type="entry name" value="Fervidobacterium nodosum Rt17-B1 like"/>
    <property type="match status" value="1"/>
</dbReference>
<evidence type="ECO:0008006" key="3">
    <source>
        <dbReference type="Google" id="ProtNLM"/>
    </source>
</evidence>
<evidence type="ECO:0000313" key="1">
    <source>
        <dbReference type="EMBL" id="RKG54021.1"/>
    </source>
</evidence>
<accession>A0A3A8GJJ7</accession>
<dbReference type="EMBL" id="RAXZ01000005">
    <property type="protein sequence ID" value="RKG54021.1"/>
    <property type="molecule type" value="Genomic_DNA"/>
</dbReference>
<organism evidence="1 2">
    <name type="scientific">Acinetobacter cumulans</name>
    <dbReference type="NCBI Taxonomy" id="2136182"/>
    <lineage>
        <taxon>Bacteria</taxon>
        <taxon>Pseudomonadati</taxon>
        <taxon>Pseudomonadota</taxon>
        <taxon>Gammaproteobacteria</taxon>
        <taxon>Moraxellales</taxon>
        <taxon>Moraxellaceae</taxon>
        <taxon>Acinetobacter</taxon>
    </lineage>
</organism>
<dbReference type="PROSITE" id="PS51257">
    <property type="entry name" value="PROKAR_LIPOPROTEIN"/>
    <property type="match status" value="1"/>
</dbReference>
<gene>
    <name evidence="1" type="ORF">D7V64_06325</name>
</gene>
<name>A0A3A8GJJ7_9GAMM</name>
<protein>
    <recommendedName>
        <fullName evidence="3">DUF3298 domain-containing protein</fullName>
    </recommendedName>
</protein>
<sequence length="278" mass="32167">MKLLQHTAFLSFIALSIGLSGCDDRAKQPASDAKVASEPVQATPKKELAEVLPYLNIQEQTAQIALPFCETKNCIELEIQTLKTKDSWLNTWIEQKQAQVIQDQIGLKQQMSLQQAVNAYVKKSDAWQAEFKANHAYELAVYMRIPYQRNQFVLMQVGVDSAQENIKVKERYYFFVADRRTQKNLTALDIIEPKQQAKMDAFVQKAYAQWLKEQNTLVRKDAPKKLYWGQADWFFDQEGIGLHYRSNEIVKDGQQLDIYLTKEQTQQVLKADIYPSMF</sequence>
<reference evidence="1 2" key="1">
    <citation type="submission" date="2018-09" db="EMBL/GenBank/DDBJ databases">
        <title>The draft genome of Acinetobacter spp. strains.</title>
        <authorList>
            <person name="Qin J."/>
            <person name="Feng Y."/>
            <person name="Zong Z."/>
        </authorList>
    </citation>
    <scope>NUCLEOTIDE SEQUENCE [LARGE SCALE GENOMIC DNA]</scope>
    <source>
        <strain evidence="1 2">WCHAc060002</strain>
    </source>
</reference>
<dbReference type="Proteomes" id="UP000281084">
    <property type="component" value="Unassembled WGS sequence"/>
</dbReference>
<proteinExistence type="predicted"/>